<comment type="caution">
    <text evidence="8">The sequence shown here is derived from an EMBL/GenBank/DDBJ whole genome shotgun (WGS) entry which is preliminary data.</text>
</comment>
<feature type="modified residue" description="N6-(pyridoxal phosphate)lysine" evidence="4 5">
    <location>
        <position position="43"/>
    </location>
</feature>
<accession>A0A937RDT9</accession>
<name>A0A937RDT9_9ACTN</name>
<dbReference type="GO" id="GO:0030170">
    <property type="term" value="F:pyridoxal phosphate binding"/>
    <property type="evidence" value="ECO:0007669"/>
    <property type="project" value="UniProtKB-UniRule"/>
</dbReference>
<dbReference type="GO" id="GO:0030632">
    <property type="term" value="P:D-alanine biosynthetic process"/>
    <property type="evidence" value="ECO:0007669"/>
    <property type="project" value="UniProtKB-UniRule"/>
</dbReference>
<protein>
    <recommendedName>
        <fullName evidence="4">Alanine racemase</fullName>
        <ecNumber evidence="4">5.1.1.1</ecNumber>
    </recommendedName>
</protein>
<evidence type="ECO:0000256" key="6">
    <source>
        <dbReference type="PIRSR" id="PIRSR600821-52"/>
    </source>
</evidence>
<comment type="catalytic activity">
    <reaction evidence="4">
        <text>L-alanine = D-alanine</text>
        <dbReference type="Rhea" id="RHEA:20249"/>
        <dbReference type="ChEBI" id="CHEBI:57416"/>
        <dbReference type="ChEBI" id="CHEBI:57972"/>
        <dbReference type="EC" id="5.1.1.1"/>
    </reaction>
</comment>
<dbReference type="Proteomes" id="UP000604475">
    <property type="component" value="Unassembled WGS sequence"/>
</dbReference>
<organism evidence="8 9">
    <name type="scientific">Frankia nepalensis</name>
    <dbReference type="NCBI Taxonomy" id="1836974"/>
    <lineage>
        <taxon>Bacteria</taxon>
        <taxon>Bacillati</taxon>
        <taxon>Actinomycetota</taxon>
        <taxon>Actinomycetes</taxon>
        <taxon>Frankiales</taxon>
        <taxon>Frankiaceae</taxon>
        <taxon>Frankia</taxon>
    </lineage>
</organism>
<comment type="pathway">
    <text evidence="4">Amino-acid biosynthesis; D-alanine biosynthesis; D-alanine from L-alanine: step 1/1.</text>
</comment>
<dbReference type="SUPFAM" id="SSF50621">
    <property type="entry name" value="Alanine racemase C-terminal domain-like"/>
    <property type="match status" value="1"/>
</dbReference>
<dbReference type="GO" id="GO:0009252">
    <property type="term" value="P:peptidoglycan biosynthetic process"/>
    <property type="evidence" value="ECO:0007669"/>
    <property type="project" value="TreeGrafter"/>
</dbReference>
<dbReference type="PANTHER" id="PTHR30511">
    <property type="entry name" value="ALANINE RACEMASE"/>
    <property type="match status" value="1"/>
</dbReference>
<proteinExistence type="inferred from homology"/>
<feature type="binding site" evidence="4 6">
    <location>
        <position position="137"/>
    </location>
    <ligand>
        <name>substrate</name>
    </ligand>
</feature>
<feature type="binding site" evidence="4 6">
    <location>
        <position position="313"/>
    </location>
    <ligand>
        <name>substrate</name>
    </ligand>
</feature>
<dbReference type="PANTHER" id="PTHR30511:SF0">
    <property type="entry name" value="ALANINE RACEMASE, CATABOLIC-RELATED"/>
    <property type="match status" value="1"/>
</dbReference>
<dbReference type="Pfam" id="PF01168">
    <property type="entry name" value="Ala_racemase_N"/>
    <property type="match status" value="1"/>
</dbReference>
<feature type="active site" description="Proton acceptor; specific for D-alanine" evidence="4">
    <location>
        <position position="43"/>
    </location>
</feature>
<evidence type="ECO:0000313" key="9">
    <source>
        <dbReference type="Proteomes" id="UP000604475"/>
    </source>
</evidence>
<dbReference type="InterPro" id="IPR029066">
    <property type="entry name" value="PLP-binding_barrel"/>
</dbReference>
<dbReference type="InterPro" id="IPR009006">
    <property type="entry name" value="Ala_racemase/Decarboxylase_C"/>
</dbReference>
<dbReference type="GO" id="GO:0008784">
    <property type="term" value="F:alanine racemase activity"/>
    <property type="evidence" value="ECO:0007669"/>
    <property type="project" value="UniProtKB-UniRule"/>
</dbReference>
<dbReference type="SUPFAM" id="SSF51419">
    <property type="entry name" value="PLP-binding barrel"/>
    <property type="match status" value="1"/>
</dbReference>
<dbReference type="CDD" id="cd00430">
    <property type="entry name" value="PLPDE_III_AR"/>
    <property type="match status" value="1"/>
</dbReference>
<evidence type="ECO:0000256" key="3">
    <source>
        <dbReference type="ARBA" id="ARBA00023235"/>
    </source>
</evidence>
<evidence type="ECO:0000259" key="7">
    <source>
        <dbReference type="SMART" id="SM01005"/>
    </source>
</evidence>
<evidence type="ECO:0000313" key="8">
    <source>
        <dbReference type="EMBL" id="MBL7628107.1"/>
    </source>
</evidence>
<dbReference type="HAMAP" id="MF_01201">
    <property type="entry name" value="Ala_racemase"/>
    <property type="match status" value="1"/>
</dbReference>
<dbReference type="InterPro" id="IPR011079">
    <property type="entry name" value="Ala_racemase_C"/>
</dbReference>
<dbReference type="InterPro" id="IPR001608">
    <property type="entry name" value="Ala_racemase_N"/>
</dbReference>
<keyword evidence="3 4" id="KW-0413">Isomerase</keyword>
<sequence>MTPAALQQTATTGPTLTVDVTAVTANVRAIRRLTAGEVMAVVKSDGFGHGLADVARAALAGGATRFGVTSLEEAYALRDAGFTQPVLSWLNPVDSDFGGAARAGVEIAVPGDAHLRAVARQAPGARVHLQLDTGMARDGAPPEQWESLCHTARRAERAGFVRVVGVMGHLACAAEPGHPANGRGRELFDWGVRVALGAGLRPRDRHLAATAATLSDPRTHHSLSRIGAGLVGIDESGSVRLRRALRLTAPLVTVRTVPAGTPVGYGHTWTSPRATRLGLVPVGYADGLPRGAGERALVQVAGVRRPVVGRISMDMTVVDLGPDPAVCPARAGDVVTLFGPGDTGEPTTADWARWVGTLEHEFVTALGRPRLRRVVIGHGVTSHGVTGQGEQAAR</sequence>
<feature type="active site" description="Proton acceptor; specific for L-alanine" evidence="4">
    <location>
        <position position="265"/>
    </location>
</feature>
<dbReference type="SMART" id="SM01005">
    <property type="entry name" value="Ala_racemase_C"/>
    <property type="match status" value="1"/>
</dbReference>
<dbReference type="GO" id="GO:0005829">
    <property type="term" value="C:cytosol"/>
    <property type="evidence" value="ECO:0007669"/>
    <property type="project" value="TreeGrafter"/>
</dbReference>
<dbReference type="PRINTS" id="PR00992">
    <property type="entry name" value="ALARACEMASE"/>
</dbReference>
<dbReference type="Gene3D" id="2.40.37.10">
    <property type="entry name" value="Lyase, Ornithine Decarboxylase, Chain A, domain 1"/>
    <property type="match status" value="1"/>
</dbReference>
<dbReference type="NCBIfam" id="TIGR00492">
    <property type="entry name" value="alr"/>
    <property type="match status" value="1"/>
</dbReference>
<comment type="similarity">
    <text evidence="4">Belongs to the alanine racemase family.</text>
</comment>
<dbReference type="InterPro" id="IPR000821">
    <property type="entry name" value="Ala_racemase"/>
</dbReference>
<dbReference type="EC" id="5.1.1.1" evidence="4"/>
<reference evidence="8" key="1">
    <citation type="submission" date="2020-12" db="EMBL/GenBank/DDBJ databases">
        <title>Genomic characterization of non-nitrogen-fixing Frankia strains.</title>
        <authorList>
            <person name="Carlos-Shanley C."/>
            <person name="Guerra T."/>
            <person name="Hahn D."/>
        </authorList>
    </citation>
    <scope>NUCLEOTIDE SEQUENCE</scope>
    <source>
        <strain evidence="8">CN6</strain>
    </source>
</reference>
<gene>
    <name evidence="8" type="primary">alr</name>
    <name evidence="8" type="ORF">I7412_13315</name>
</gene>
<comment type="function">
    <text evidence="4">Catalyzes the interconversion of L-alanine and D-alanine. May also act on other amino acids.</text>
</comment>
<keyword evidence="9" id="KW-1185">Reference proteome</keyword>
<dbReference type="Pfam" id="PF00842">
    <property type="entry name" value="Ala_racemase_C"/>
    <property type="match status" value="1"/>
</dbReference>
<dbReference type="EMBL" id="JAEACQ010000171">
    <property type="protein sequence ID" value="MBL7628107.1"/>
    <property type="molecule type" value="Genomic_DNA"/>
</dbReference>
<dbReference type="RefSeq" id="WP_203004761.1">
    <property type="nucleotide sequence ID" value="NZ_JADWYU010000144.1"/>
</dbReference>
<comment type="cofactor">
    <cofactor evidence="1 4 5">
        <name>pyridoxal 5'-phosphate</name>
        <dbReference type="ChEBI" id="CHEBI:597326"/>
    </cofactor>
</comment>
<dbReference type="Gene3D" id="3.20.20.10">
    <property type="entry name" value="Alanine racemase"/>
    <property type="match status" value="1"/>
</dbReference>
<evidence type="ECO:0000256" key="1">
    <source>
        <dbReference type="ARBA" id="ARBA00001933"/>
    </source>
</evidence>
<keyword evidence="2 4" id="KW-0663">Pyridoxal phosphate</keyword>
<evidence type="ECO:0000256" key="2">
    <source>
        <dbReference type="ARBA" id="ARBA00022898"/>
    </source>
</evidence>
<evidence type="ECO:0000256" key="5">
    <source>
        <dbReference type="PIRSR" id="PIRSR600821-50"/>
    </source>
</evidence>
<evidence type="ECO:0000256" key="4">
    <source>
        <dbReference type="HAMAP-Rule" id="MF_01201"/>
    </source>
</evidence>
<feature type="domain" description="Alanine racemase C-terminal" evidence="7">
    <location>
        <begin position="244"/>
        <end position="376"/>
    </location>
</feature>
<dbReference type="AlphaFoldDB" id="A0A937RDT9"/>